<dbReference type="Gramene" id="TraesCS7D02G065200.1">
    <property type="protein sequence ID" value="TraesCS7D02G065200.1"/>
    <property type="gene ID" value="TraesCS7D02G065200"/>
</dbReference>
<accession>A0A3B6TCM6</accession>
<name>A0A3B6TCM6_WHEAT</name>
<dbReference type="InterPro" id="IPR032675">
    <property type="entry name" value="LRR_dom_sf"/>
</dbReference>
<evidence type="ECO:0000259" key="4">
    <source>
        <dbReference type="Pfam" id="PF23559"/>
    </source>
</evidence>
<dbReference type="PANTHER" id="PTHR36766">
    <property type="entry name" value="PLANT BROAD-SPECTRUM MILDEW RESISTANCE PROTEIN RPW8"/>
    <property type="match status" value="1"/>
</dbReference>
<dbReference type="InterPro" id="IPR055414">
    <property type="entry name" value="LRR_R13L4/SHOC2-like"/>
</dbReference>
<dbReference type="SUPFAM" id="SSF52047">
    <property type="entry name" value="RNI-like"/>
    <property type="match status" value="1"/>
</dbReference>
<dbReference type="STRING" id="4565.A0A3B6TCM6"/>
<dbReference type="SMR" id="A0A3B6TCM6"/>
<dbReference type="SUPFAM" id="SSF52058">
    <property type="entry name" value="L domain-like"/>
    <property type="match status" value="1"/>
</dbReference>
<keyword evidence="1" id="KW-0433">Leucine-rich repeat</keyword>
<dbReference type="EnsemblPlants" id="TraesCS7D02G065200.1">
    <property type="protein sequence ID" value="TraesCS7D02G065200.1"/>
    <property type="gene ID" value="TraesCS7D02G065200"/>
</dbReference>
<dbReference type="Pfam" id="PF23598">
    <property type="entry name" value="LRR_14"/>
    <property type="match status" value="2"/>
</dbReference>
<dbReference type="InterPro" id="IPR056789">
    <property type="entry name" value="LRR_R13L1-DRL21"/>
</dbReference>
<dbReference type="Gramene" id="TraesJUL7D03G04335290.1">
    <property type="protein sequence ID" value="TraesJUL7D03G04335290.1"/>
    <property type="gene ID" value="TraesJUL7D03G04335290"/>
</dbReference>
<dbReference type="InterPro" id="IPR058922">
    <property type="entry name" value="WHD_DRP"/>
</dbReference>
<dbReference type="OrthoDB" id="684809at2759"/>
<dbReference type="Gene3D" id="1.10.8.430">
    <property type="entry name" value="Helical domain of apoptotic protease-activating factors"/>
    <property type="match status" value="1"/>
</dbReference>
<dbReference type="InterPro" id="IPR027417">
    <property type="entry name" value="P-loop_NTPase"/>
</dbReference>
<evidence type="ECO:0000259" key="6">
    <source>
        <dbReference type="Pfam" id="PF25019"/>
    </source>
</evidence>
<dbReference type="GO" id="GO:0035556">
    <property type="term" value="P:intracellular signal transduction"/>
    <property type="evidence" value="ECO:0000318"/>
    <property type="project" value="GO_Central"/>
</dbReference>
<dbReference type="InterPro" id="IPR036388">
    <property type="entry name" value="WH-like_DNA-bd_sf"/>
</dbReference>
<dbReference type="GO" id="GO:0002758">
    <property type="term" value="P:innate immune response-activating signaling pathway"/>
    <property type="evidence" value="ECO:0007669"/>
    <property type="project" value="UniProtKB-ARBA"/>
</dbReference>
<dbReference type="PANTHER" id="PTHR36766:SF73">
    <property type="entry name" value="NB-ARC DOMAIN-CONTAINING PROTEIN"/>
    <property type="match status" value="1"/>
</dbReference>
<dbReference type="Gramene" id="TraesWEE_scaffold_043755_01G000100.1">
    <property type="protein sequence ID" value="TraesWEE_scaffold_043755_01G000100.1"/>
    <property type="gene ID" value="TraesWEE_scaffold_043755_01G000100"/>
</dbReference>
<dbReference type="Gramene" id="TraesCAD_scaffold_019507_01G000500.1">
    <property type="protein sequence ID" value="TraesCAD_scaffold_019507_01G000500.1"/>
    <property type="gene ID" value="TraesCAD_scaffold_019507_01G000500"/>
</dbReference>
<dbReference type="Gramene" id="TraesCS7D03G0144400.1">
    <property type="protein sequence ID" value="TraesCS7D03G0144400.1.CDS"/>
    <property type="gene ID" value="TraesCS7D03G0144400"/>
</dbReference>
<keyword evidence="2" id="KW-0677">Repeat</keyword>
<keyword evidence="3" id="KW-0611">Plant defense</keyword>
<keyword evidence="8" id="KW-1185">Reference proteome</keyword>
<dbReference type="Proteomes" id="UP000019116">
    <property type="component" value="Chromosome 7D"/>
</dbReference>
<dbReference type="Gene3D" id="3.80.10.10">
    <property type="entry name" value="Ribonuclease Inhibitor"/>
    <property type="match status" value="3"/>
</dbReference>
<dbReference type="Pfam" id="PF23559">
    <property type="entry name" value="WHD_DRP"/>
    <property type="match status" value="1"/>
</dbReference>
<dbReference type="AlphaFoldDB" id="A0A3B6TCM6"/>
<dbReference type="GO" id="GO:0043531">
    <property type="term" value="F:ADP binding"/>
    <property type="evidence" value="ECO:0007669"/>
    <property type="project" value="InterPro"/>
</dbReference>
<protein>
    <submittedName>
        <fullName evidence="7">Uncharacterized protein</fullName>
    </submittedName>
</protein>
<dbReference type="Gramene" id="TraesROB_scaffold_017070_01G000400.1">
    <property type="protein sequence ID" value="TraesROB_scaffold_017070_01G000400.1"/>
    <property type="gene ID" value="TraesROB_scaffold_017070_01G000400"/>
</dbReference>
<reference evidence="7" key="1">
    <citation type="submission" date="2018-08" db="EMBL/GenBank/DDBJ databases">
        <authorList>
            <person name="Rossello M."/>
        </authorList>
    </citation>
    <scope>NUCLEOTIDE SEQUENCE [LARGE SCALE GENOMIC DNA]</scope>
    <source>
        <strain evidence="7">cv. Chinese Spring</strain>
    </source>
</reference>
<dbReference type="OMA" id="DWIMNIG"/>
<dbReference type="InterPro" id="IPR042197">
    <property type="entry name" value="Apaf_helical"/>
</dbReference>
<feature type="domain" description="Disease resistance R13L4/SHOC-2-like LRR" evidence="5">
    <location>
        <begin position="316"/>
        <end position="505"/>
    </location>
</feature>
<evidence type="ECO:0000313" key="7">
    <source>
        <dbReference type="EnsemblPlants" id="TraesCS7D02G065200.1"/>
    </source>
</evidence>
<dbReference type="SUPFAM" id="SSF52540">
    <property type="entry name" value="P-loop containing nucleoside triphosphate hydrolases"/>
    <property type="match status" value="1"/>
</dbReference>
<dbReference type="GO" id="GO:0009626">
    <property type="term" value="P:plant-type hypersensitive response"/>
    <property type="evidence" value="ECO:0007669"/>
    <property type="project" value="UniProtKB-ARBA"/>
</dbReference>
<dbReference type="Gramene" id="TraesCLE_scaffold_011928_01G000400.1">
    <property type="protein sequence ID" value="TraesCLE_scaffold_011928_01G000400.1"/>
    <property type="gene ID" value="TraesCLE_scaffold_011928_01G000400"/>
</dbReference>
<feature type="domain" description="Disease resistance protein winged helix" evidence="4">
    <location>
        <begin position="140"/>
        <end position="218"/>
    </location>
</feature>
<feature type="domain" description="Disease resistance R13L4/SHOC-2-like LRR" evidence="5">
    <location>
        <begin position="744"/>
        <end position="888"/>
    </location>
</feature>
<evidence type="ECO:0000313" key="8">
    <source>
        <dbReference type="Proteomes" id="UP000019116"/>
    </source>
</evidence>
<dbReference type="Pfam" id="PF25019">
    <property type="entry name" value="LRR_R13L1-DRL21"/>
    <property type="match status" value="1"/>
</dbReference>
<proteinExistence type="predicted"/>
<evidence type="ECO:0000256" key="1">
    <source>
        <dbReference type="ARBA" id="ARBA00022614"/>
    </source>
</evidence>
<dbReference type="FunFam" id="1.10.10.10:FF:000322">
    <property type="entry name" value="Probable disease resistance protein At1g63360"/>
    <property type="match status" value="1"/>
</dbReference>
<dbReference type="Gene3D" id="1.10.10.10">
    <property type="entry name" value="Winged helix-like DNA-binding domain superfamily/Winged helix DNA-binding domain"/>
    <property type="match status" value="1"/>
</dbReference>
<sequence length="930" mass="106023">MLRQGDGCKVMVVVTTRDEGIANEIGTVQPYNLPQLSDEICWEIMKQKSKFETRDDKERLEPIGRDIAKKCKGLALAAQSLGHMLKSKSYGQWNSVKTNHMWNLSTSIDASSRHEVLGSLLLSHNFMPPYLKLCFAYCAIFPKGQDMNKDDLIHQWIALGFVEPSSTFSNLQLGESYIVQLLEMSFLQRPKVGAKRRLYGRNKSFTLFIMHDLVHDLARSVMADEFNLAGPNCRYAWLTDYMKPLKSSTTSPEKLRALHIVSHNSRPLQFQRDAYSPAKYVRVLDLSRVNSNELPDSIGQLKQLRYLSAPNIRDGTCLRSIFMLRELNYIDLHGSDNISVLPESIGEMKGLMYLDLSCCKSLEKLPHSFAKLKQLVYLNLSYSRYVLGIPEALADLTKLQHLGLSACENLRGLPEVIGNLTDLRYLDLSRCMQFIFDSSPTDQTENFIDCICTLPNMEHLDMSLNDYPICIPESASCLRKLVLDGCVQVARLPECVAKMDCQSLFGLLWPAFSVIADDTKCTANLGLLEHINPDELVIQKLENVKSREEVRSIKLGEKQRIGYLALQWNPQAKRYVNDKELLRELVPPSTLQRFVIYGYIGVSFPDWIMNIGNYLPNVVQMEMSRLPNCRSLPPLAQLPNLRVLTLENMEGLEHWNTTYSSGEASVNELMFCKLEEVNIHYCPKLWIRPHLPQATSWSIRGSNNVLISWAESVSHNVASSSSFALGVSTTLTIKSSEVPLHQWRLLHHVPALSDLHIERCSDLESSPEITWALQSLKSLTLEMSAQSKLSEWVGELTFLQQLVIKRYKKLEELPDNMRQLKQLQSLTLDVCRSLRQLPLWLEELTSLRKLVISSCDAITTLPNSIQQLTNLQELEIRHCPHLEQWYEAEENKTKLAHIEQKSIQFDSPSPSRMEAIPASRRCCPLRWPLP</sequence>
<feature type="domain" description="R13L1/DRL21-like LRR repeat region" evidence="6">
    <location>
        <begin position="528"/>
        <end position="649"/>
    </location>
</feature>
<organism evidence="7">
    <name type="scientific">Triticum aestivum</name>
    <name type="common">Wheat</name>
    <dbReference type="NCBI Taxonomy" id="4565"/>
    <lineage>
        <taxon>Eukaryota</taxon>
        <taxon>Viridiplantae</taxon>
        <taxon>Streptophyta</taxon>
        <taxon>Embryophyta</taxon>
        <taxon>Tracheophyta</taxon>
        <taxon>Spermatophyta</taxon>
        <taxon>Magnoliopsida</taxon>
        <taxon>Liliopsida</taxon>
        <taxon>Poales</taxon>
        <taxon>Poaceae</taxon>
        <taxon>BOP clade</taxon>
        <taxon>Pooideae</taxon>
        <taxon>Triticodae</taxon>
        <taxon>Triticeae</taxon>
        <taxon>Triticinae</taxon>
        <taxon>Triticum</taxon>
    </lineage>
</organism>
<reference evidence="7" key="2">
    <citation type="submission" date="2018-10" db="UniProtKB">
        <authorList>
            <consortium name="EnsemblPlants"/>
        </authorList>
    </citation>
    <scope>IDENTIFICATION</scope>
</reference>
<evidence type="ECO:0000256" key="3">
    <source>
        <dbReference type="ARBA" id="ARBA00022821"/>
    </source>
</evidence>
<evidence type="ECO:0000259" key="5">
    <source>
        <dbReference type="Pfam" id="PF23598"/>
    </source>
</evidence>
<dbReference type="GO" id="GO:0042742">
    <property type="term" value="P:defense response to bacterium"/>
    <property type="evidence" value="ECO:0007669"/>
    <property type="project" value="UniProtKB-ARBA"/>
</dbReference>
<evidence type="ECO:0000256" key="2">
    <source>
        <dbReference type="ARBA" id="ARBA00022737"/>
    </source>
</evidence>